<accession>A0A3A1VHU4</accession>
<dbReference type="OrthoDB" id="2313808at2"/>
<keyword evidence="2" id="KW-1185">Reference proteome</keyword>
<gene>
    <name evidence="1" type="ORF">D3P08_03700</name>
</gene>
<protein>
    <submittedName>
        <fullName evidence="1">Uncharacterized protein</fullName>
    </submittedName>
</protein>
<evidence type="ECO:0000313" key="2">
    <source>
        <dbReference type="Proteomes" id="UP000266482"/>
    </source>
</evidence>
<organism evidence="1 2">
    <name type="scientific">Paenibacillus nanensis</name>
    <dbReference type="NCBI Taxonomy" id="393251"/>
    <lineage>
        <taxon>Bacteria</taxon>
        <taxon>Bacillati</taxon>
        <taxon>Bacillota</taxon>
        <taxon>Bacilli</taxon>
        <taxon>Bacillales</taxon>
        <taxon>Paenibacillaceae</taxon>
        <taxon>Paenibacillus</taxon>
    </lineage>
</organism>
<dbReference type="RefSeq" id="WP_119598104.1">
    <property type="nucleotide sequence ID" value="NZ_QXQA01000002.1"/>
</dbReference>
<proteinExistence type="predicted"/>
<name>A0A3A1VHU4_9BACL</name>
<dbReference type="EMBL" id="QXQA01000002">
    <property type="protein sequence ID" value="RIX59272.1"/>
    <property type="molecule type" value="Genomic_DNA"/>
</dbReference>
<comment type="caution">
    <text evidence="1">The sequence shown here is derived from an EMBL/GenBank/DDBJ whole genome shotgun (WGS) entry which is preliminary data.</text>
</comment>
<dbReference type="Proteomes" id="UP000266482">
    <property type="component" value="Unassembled WGS sequence"/>
</dbReference>
<reference evidence="1 2" key="1">
    <citation type="submission" date="2018-09" db="EMBL/GenBank/DDBJ databases">
        <title>Paenibacillus aracenensis nov. sp. isolated from a cave in southern Spain.</title>
        <authorList>
            <person name="Jurado V."/>
            <person name="Gutierrez-Patricio S."/>
            <person name="Gonzalez-Pimentel J.L."/>
            <person name="Miller A.Z."/>
            <person name="Laiz L."/>
            <person name="Saiz-Jimenez C."/>
        </authorList>
    </citation>
    <scope>NUCLEOTIDE SEQUENCE [LARGE SCALE GENOMIC DNA]</scope>
    <source>
        <strain evidence="1 2">DSM 22867</strain>
    </source>
</reference>
<sequence length="121" mass="13397">MENVSELEKSESILSLQSTIRKLEKAFSQMTQHNANTTLVKKRLHAASVGLAVLETAWNQRPHPYTREALAEARAVLSGLLPSIENSYAKLKAGSPQKTLLERRMKSVKLAIQAIDDLSSL</sequence>
<dbReference type="AlphaFoldDB" id="A0A3A1VHU4"/>
<evidence type="ECO:0000313" key="1">
    <source>
        <dbReference type="EMBL" id="RIX59272.1"/>
    </source>
</evidence>